<dbReference type="RefSeq" id="WP_152787023.1">
    <property type="nucleotide sequence ID" value="NZ_BAABEQ010000023.1"/>
</dbReference>
<dbReference type="AlphaFoldDB" id="A0A5N8W6Q2"/>
<protein>
    <recommendedName>
        <fullName evidence="2">Bacterial CdiA-CT RNAse A domain-containing protein</fullName>
    </recommendedName>
</protein>
<keyword evidence="4" id="KW-1185">Reference proteome</keyword>
<dbReference type="EMBL" id="VJZE01000162">
    <property type="protein sequence ID" value="MPY42576.1"/>
    <property type="molecule type" value="Genomic_DNA"/>
</dbReference>
<proteinExistence type="predicted"/>
<evidence type="ECO:0000313" key="3">
    <source>
        <dbReference type="EMBL" id="MPY42576.1"/>
    </source>
</evidence>
<dbReference type="Pfam" id="PF18431">
    <property type="entry name" value="RNAse_A_bac"/>
    <property type="match status" value="1"/>
</dbReference>
<sequence length="356" mass="39662">MNTFCQSIWGTTAWGRRWKPDGGFLKTTEPGGRDWRTNPSVAPAARRPLIDVLKKTGDDMKQAFHDVADAADKCRETTQRLALEATKATIRDLVPDSFSLDEFTKMAAVLTFAEVVLLFRTHMDKSGADRAVETCHKAFHEGATKLRALIPELTEASRSAPTYEAEEARAEAFGARSLNEFKPEHKWSTPGDADRGVYKVDLASTEWLENSHTVLKHVGLTDDQLAQRLRDDLKKEPRPESSWPNGQPQVARASTFTDLQSAQNLTQYNLDKNSVEIKEWLDGPPKDGARKDFSVENTPYGISGRSIGKSEMKSDDFPSSKAQDVTGVETRLVYNGDLDPPFTVLTSMPIESKKED</sequence>
<comment type="caution">
    <text evidence="3">The sequence shown here is derived from an EMBL/GenBank/DDBJ whole genome shotgun (WGS) entry which is preliminary data.</text>
</comment>
<gene>
    <name evidence="3" type="ORF">FNH04_22525</name>
</gene>
<dbReference type="Proteomes" id="UP000326979">
    <property type="component" value="Unassembled WGS sequence"/>
</dbReference>
<feature type="compositionally biased region" description="Basic and acidic residues" evidence="1">
    <location>
        <begin position="308"/>
        <end position="318"/>
    </location>
</feature>
<dbReference type="InterPro" id="IPR041436">
    <property type="entry name" value="RNAse_A_bac"/>
</dbReference>
<accession>A0A5N8W6Q2</accession>
<feature type="domain" description="Bacterial CdiA-CT RNAse A" evidence="2">
    <location>
        <begin position="211"/>
        <end position="349"/>
    </location>
</feature>
<evidence type="ECO:0000259" key="2">
    <source>
        <dbReference type="Pfam" id="PF18431"/>
    </source>
</evidence>
<dbReference type="OrthoDB" id="3912727at2"/>
<reference evidence="3 4" key="1">
    <citation type="submission" date="2019-07" db="EMBL/GenBank/DDBJ databases">
        <title>New species of Amycolatopsis and Streptomyces.</title>
        <authorList>
            <person name="Duangmal K."/>
            <person name="Teo W.F.A."/>
            <person name="Lipun K."/>
        </authorList>
    </citation>
    <scope>NUCLEOTIDE SEQUENCE [LARGE SCALE GENOMIC DNA]</scope>
    <source>
        <strain evidence="3 4">TISTR 2346</strain>
    </source>
</reference>
<name>A0A5N8W6Q2_9ACTN</name>
<feature type="region of interest" description="Disordered" evidence="1">
    <location>
        <begin position="288"/>
        <end position="323"/>
    </location>
</feature>
<evidence type="ECO:0000313" key="4">
    <source>
        <dbReference type="Proteomes" id="UP000326979"/>
    </source>
</evidence>
<organism evidence="3 4">
    <name type="scientific">Streptomyces phyllanthi</name>
    <dbReference type="NCBI Taxonomy" id="1803180"/>
    <lineage>
        <taxon>Bacteria</taxon>
        <taxon>Bacillati</taxon>
        <taxon>Actinomycetota</taxon>
        <taxon>Actinomycetes</taxon>
        <taxon>Kitasatosporales</taxon>
        <taxon>Streptomycetaceae</taxon>
        <taxon>Streptomyces</taxon>
    </lineage>
</organism>
<evidence type="ECO:0000256" key="1">
    <source>
        <dbReference type="SAM" id="MobiDB-lite"/>
    </source>
</evidence>